<evidence type="ECO:0000256" key="1">
    <source>
        <dbReference type="SAM" id="MobiDB-lite"/>
    </source>
</evidence>
<feature type="region of interest" description="Disordered" evidence="1">
    <location>
        <begin position="46"/>
        <end position="73"/>
    </location>
</feature>
<organism evidence="2">
    <name type="scientific">uncultured Caudovirales phage</name>
    <dbReference type="NCBI Taxonomy" id="2100421"/>
    <lineage>
        <taxon>Viruses</taxon>
        <taxon>Duplodnaviria</taxon>
        <taxon>Heunggongvirae</taxon>
        <taxon>Uroviricota</taxon>
        <taxon>Caudoviricetes</taxon>
        <taxon>Peduoviridae</taxon>
        <taxon>Maltschvirus</taxon>
        <taxon>Maltschvirus maltsch</taxon>
    </lineage>
</organism>
<protein>
    <submittedName>
        <fullName evidence="2">Uncharacterized protein</fullName>
    </submittedName>
</protein>
<name>A0A6J5PQC9_9CAUD</name>
<evidence type="ECO:0000313" key="2">
    <source>
        <dbReference type="EMBL" id="CAB4171551.1"/>
    </source>
</evidence>
<sequence>MSTKKHYKVGESYVRPDGIKVTMVNFDEGHDYYSDLKKALADRAAKYTPEQRASQRSDTALDAETAPPAAPPA</sequence>
<reference evidence="2" key="1">
    <citation type="submission" date="2020-05" db="EMBL/GenBank/DDBJ databases">
        <authorList>
            <person name="Chiriac C."/>
            <person name="Salcher M."/>
            <person name="Ghai R."/>
            <person name="Kavagutti S V."/>
        </authorList>
    </citation>
    <scope>NUCLEOTIDE SEQUENCE</scope>
</reference>
<dbReference type="EMBL" id="LR796871">
    <property type="protein sequence ID" value="CAB4171551.1"/>
    <property type="molecule type" value="Genomic_DNA"/>
</dbReference>
<proteinExistence type="predicted"/>
<accession>A0A6J5PQC9</accession>
<gene>
    <name evidence="2" type="ORF">UFOVP929_2</name>
</gene>